<dbReference type="AlphaFoldDB" id="A0A7K0HNQ4"/>
<dbReference type="Gene3D" id="2.160.10.10">
    <property type="entry name" value="Hexapeptide repeat proteins"/>
    <property type="match status" value="1"/>
</dbReference>
<keyword evidence="1" id="KW-0808">Transferase</keyword>
<dbReference type="EMBL" id="WKMC01000012">
    <property type="protein sequence ID" value="MRZ51625.1"/>
    <property type="molecule type" value="Genomic_DNA"/>
</dbReference>
<dbReference type="Proteomes" id="UP000441358">
    <property type="component" value="Unassembled WGS sequence"/>
</dbReference>
<dbReference type="InterPro" id="IPR011004">
    <property type="entry name" value="Trimer_LpxA-like_sf"/>
</dbReference>
<proteinExistence type="predicted"/>
<accession>A0A7K0HNQ4</accession>
<dbReference type="RefSeq" id="WP_128865783.1">
    <property type="nucleotide sequence ID" value="NZ_CP054012.1"/>
</dbReference>
<evidence type="ECO:0000313" key="1">
    <source>
        <dbReference type="EMBL" id="MRZ51625.1"/>
    </source>
</evidence>
<protein>
    <submittedName>
        <fullName evidence="1">Transferase</fullName>
    </submittedName>
</protein>
<dbReference type="GO" id="GO:0016740">
    <property type="term" value="F:transferase activity"/>
    <property type="evidence" value="ECO:0007669"/>
    <property type="project" value="UniProtKB-KW"/>
</dbReference>
<organism evidence="1 2">
    <name type="scientific">Parabacteroides distasonis</name>
    <dbReference type="NCBI Taxonomy" id="823"/>
    <lineage>
        <taxon>Bacteria</taxon>
        <taxon>Pseudomonadati</taxon>
        <taxon>Bacteroidota</taxon>
        <taxon>Bacteroidia</taxon>
        <taxon>Bacteroidales</taxon>
        <taxon>Tannerellaceae</taxon>
        <taxon>Parabacteroides</taxon>
    </lineage>
</organism>
<evidence type="ECO:0000313" key="2">
    <source>
        <dbReference type="Proteomes" id="UP000441358"/>
    </source>
</evidence>
<sequence length="256" mass="29086">MSILRTIYFNFRTLPFKQAIKLPIFIYGRVRLFGLNGEVIFENTYIKTGMVKIGKNTESFSLFDHSGFISLGGTKSKIVFEGPASIALNCKLRVAIGELRFGKYAYIGSGVRLICNGSKIHVGKYSRIAFDTVIMNSGFHYMYNSSKKVIGRCTNPIEIGAYNWIGNRSTIFGGCQTKDFTIVAARSLVNKDFTKEKGEFMMLAGLPTKLVATGIKRVFSPKYDQKISKWFNEHPQEKYYLVDQYEDKLDDINQEF</sequence>
<name>A0A7K0HNQ4_PARDI</name>
<dbReference type="SUPFAM" id="SSF51161">
    <property type="entry name" value="Trimeric LpxA-like enzymes"/>
    <property type="match status" value="1"/>
</dbReference>
<gene>
    <name evidence="1" type="ORF">GKD66_15590</name>
</gene>
<comment type="caution">
    <text evidence="1">The sequence shown here is derived from an EMBL/GenBank/DDBJ whole genome shotgun (WGS) entry which is preliminary data.</text>
</comment>
<reference evidence="1 2" key="1">
    <citation type="journal article" date="2019" name="Nat. Med.">
        <title>A library of human gut bacterial isolates paired with longitudinal multiomics data enables mechanistic microbiome research.</title>
        <authorList>
            <person name="Poyet M."/>
            <person name="Groussin M."/>
            <person name="Gibbons S.M."/>
            <person name="Avila-Pacheco J."/>
            <person name="Jiang X."/>
            <person name="Kearney S.M."/>
            <person name="Perrotta A.R."/>
            <person name="Berdy B."/>
            <person name="Zhao S."/>
            <person name="Lieberman T.D."/>
            <person name="Swanson P.K."/>
            <person name="Smith M."/>
            <person name="Roesemann S."/>
            <person name="Alexander J.E."/>
            <person name="Rich S.A."/>
            <person name="Livny J."/>
            <person name="Vlamakis H."/>
            <person name="Clish C."/>
            <person name="Bullock K."/>
            <person name="Deik A."/>
            <person name="Scott J."/>
            <person name="Pierce K.A."/>
            <person name="Xavier R.J."/>
            <person name="Alm E.J."/>
        </authorList>
    </citation>
    <scope>NUCLEOTIDE SEQUENCE [LARGE SCALE GENOMIC DNA]</scope>
    <source>
        <strain evidence="1 2">BIOML-A32</strain>
    </source>
</reference>